<dbReference type="InterPro" id="IPR036914">
    <property type="entry name" value="MGS-like_dom_sf"/>
</dbReference>
<evidence type="ECO:0000256" key="6">
    <source>
        <dbReference type="ARBA" id="ARBA00022801"/>
    </source>
</evidence>
<dbReference type="InterPro" id="IPR011607">
    <property type="entry name" value="MGS-like_dom"/>
</dbReference>
<dbReference type="Proteomes" id="UP000266796">
    <property type="component" value="Chromosome"/>
</dbReference>
<dbReference type="NCBIfam" id="TIGR00355">
    <property type="entry name" value="purH"/>
    <property type="match status" value="1"/>
</dbReference>
<evidence type="ECO:0000256" key="9">
    <source>
        <dbReference type="ARBA" id="ARBA00050687"/>
    </source>
</evidence>
<evidence type="ECO:0000256" key="4">
    <source>
        <dbReference type="ARBA" id="ARBA00022679"/>
    </source>
</evidence>
<dbReference type="FunFam" id="3.40.140.20:FF:000002">
    <property type="entry name" value="Bifunctional purine biosynthesis protein PurH"/>
    <property type="match status" value="1"/>
</dbReference>
<gene>
    <name evidence="10 12" type="primary">purH</name>
    <name evidence="12" type="ORF">CKSOR_00522</name>
</gene>
<dbReference type="HAMAP" id="MF_00139">
    <property type="entry name" value="PurH"/>
    <property type="match status" value="1"/>
</dbReference>
<evidence type="ECO:0000256" key="8">
    <source>
        <dbReference type="ARBA" id="ARBA00050488"/>
    </source>
</evidence>
<dbReference type="EMBL" id="CP025628">
    <property type="protein sequence ID" value="AWD32628.1"/>
    <property type="molecule type" value="Genomic_DNA"/>
</dbReference>
<dbReference type="GO" id="GO:0006189">
    <property type="term" value="P:'de novo' IMP biosynthetic process"/>
    <property type="evidence" value="ECO:0007669"/>
    <property type="project" value="UniProtKB-UniRule"/>
</dbReference>
<dbReference type="SMART" id="SM00851">
    <property type="entry name" value="MGS"/>
    <property type="match status" value="1"/>
</dbReference>
<reference evidence="12 13" key="1">
    <citation type="journal article" date="2018" name="Parasitology">
        <title>The reduced genome of Candidatus Kinetoplastibacterium sorsogonicusi, the endosymbiont of Kentomonas sorsogonicus (Trypanosomatidae): loss of the haem-synthesis pathway.</title>
        <authorList>
            <person name="Silva F.M."/>
            <person name="Kostygov A.Y."/>
            <person name="Spodareva V.V."/>
            <person name="Butenko A."/>
            <person name="Tossou R."/>
            <person name="Lukes J."/>
            <person name="Yurchenko V."/>
            <person name="Alves J.M.P."/>
        </authorList>
    </citation>
    <scope>NUCLEOTIDE SEQUENCE [LARGE SCALE GENOMIC DNA]</scope>
    <source>
        <strain evidence="12 13">MF-08</strain>
    </source>
</reference>
<dbReference type="PIRSF" id="PIRSF000414">
    <property type="entry name" value="AICARFT_IMPCHas"/>
    <property type="match status" value="1"/>
</dbReference>
<dbReference type="GO" id="GO:0005829">
    <property type="term" value="C:cytosol"/>
    <property type="evidence" value="ECO:0007669"/>
    <property type="project" value="TreeGrafter"/>
</dbReference>
<keyword evidence="5 10" id="KW-0658">Purine biosynthesis</keyword>
<dbReference type="CDD" id="cd01421">
    <property type="entry name" value="IMPCH"/>
    <property type="match status" value="1"/>
</dbReference>
<dbReference type="EC" id="3.5.4.10" evidence="10"/>
<dbReference type="GO" id="GO:0004643">
    <property type="term" value="F:phosphoribosylaminoimidazolecarboxamide formyltransferase activity"/>
    <property type="evidence" value="ECO:0007669"/>
    <property type="project" value="UniProtKB-UniRule"/>
</dbReference>
<feature type="domain" description="MGS-like" evidence="11">
    <location>
        <begin position="1"/>
        <end position="146"/>
    </location>
</feature>
<evidence type="ECO:0000259" key="11">
    <source>
        <dbReference type="PROSITE" id="PS51855"/>
    </source>
</evidence>
<dbReference type="RefSeq" id="WP_108674031.1">
    <property type="nucleotide sequence ID" value="NZ_CP025628.1"/>
</dbReference>
<evidence type="ECO:0000256" key="7">
    <source>
        <dbReference type="ARBA" id="ARBA00023268"/>
    </source>
</evidence>
<dbReference type="PANTHER" id="PTHR11692:SF0">
    <property type="entry name" value="BIFUNCTIONAL PURINE BIOSYNTHESIS PROTEIN ATIC"/>
    <property type="match status" value="1"/>
</dbReference>
<dbReference type="InterPro" id="IPR002695">
    <property type="entry name" value="PurH-like"/>
</dbReference>
<evidence type="ECO:0000256" key="3">
    <source>
        <dbReference type="ARBA" id="ARBA00007667"/>
    </source>
</evidence>
<proteinExistence type="inferred from homology"/>
<comment type="domain">
    <text evidence="10">The IMP cyclohydrolase activity resides in the N-terminal region.</text>
</comment>
<dbReference type="InterPro" id="IPR016193">
    <property type="entry name" value="Cytidine_deaminase-like"/>
</dbReference>
<comment type="pathway">
    <text evidence="1 10">Purine metabolism; IMP biosynthesis via de novo pathway; IMP from 5-formamido-1-(5-phospho-D-ribosyl)imidazole-4-carboxamide: step 1/1.</text>
</comment>
<dbReference type="Gene3D" id="3.40.50.1380">
    <property type="entry name" value="Methylglyoxal synthase-like domain"/>
    <property type="match status" value="1"/>
</dbReference>
<dbReference type="SMART" id="SM00798">
    <property type="entry name" value="AICARFT_IMPCHas"/>
    <property type="match status" value="1"/>
</dbReference>
<dbReference type="Gene3D" id="3.40.140.20">
    <property type="match status" value="2"/>
</dbReference>
<evidence type="ECO:0000313" key="13">
    <source>
        <dbReference type="Proteomes" id="UP000266796"/>
    </source>
</evidence>
<dbReference type="Pfam" id="PF01808">
    <property type="entry name" value="AICARFT_IMPCHas"/>
    <property type="match status" value="1"/>
</dbReference>
<dbReference type="PROSITE" id="PS51855">
    <property type="entry name" value="MGS"/>
    <property type="match status" value="1"/>
</dbReference>
<evidence type="ECO:0000256" key="1">
    <source>
        <dbReference type="ARBA" id="ARBA00004844"/>
    </source>
</evidence>
<dbReference type="FunFam" id="3.40.50.1380:FF:000001">
    <property type="entry name" value="Bifunctional purine biosynthesis protein PurH"/>
    <property type="match status" value="1"/>
</dbReference>
<dbReference type="GO" id="GO:0003937">
    <property type="term" value="F:IMP cyclohydrolase activity"/>
    <property type="evidence" value="ECO:0007669"/>
    <property type="project" value="UniProtKB-UniRule"/>
</dbReference>
<comment type="catalytic activity">
    <reaction evidence="8 10">
        <text>(6R)-10-formyltetrahydrofolate + 5-amino-1-(5-phospho-beta-D-ribosyl)imidazole-4-carboxamide = 5-formamido-1-(5-phospho-D-ribosyl)imidazole-4-carboxamide + (6S)-5,6,7,8-tetrahydrofolate</text>
        <dbReference type="Rhea" id="RHEA:22192"/>
        <dbReference type="ChEBI" id="CHEBI:57453"/>
        <dbReference type="ChEBI" id="CHEBI:58467"/>
        <dbReference type="ChEBI" id="CHEBI:58475"/>
        <dbReference type="ChEBI" id="CHEBI:195366"/>
        <dbReference type="EC" id="2.1.2.3"/>
    </reaction>
</comment>
<dbReference type="Pfam" id="PF02142">
    <property type="entry name" value="MGS"/>
    <property type="match status" value="1"/>
</dbReference>
<comment type="similarity">
    <text evidence="3 10">Belongs to the PurH family.</text>
</comment>
<evidence type="ECO:0000256" key="2">
    <source>
        <dbReference type="ARBA" id="ARBA00004954"/>
    </source>
</evidence>
<keyword evidence="13" id="KW-1185">Reference proteome</keyword>
<organism evidence="12 13">
    <name type="scientific">Candidatus Kinetoplastidibacterium kentomonadis</name>
    <dbReference type="NCBI Taxonomy" id="1576550"/>
    <lineage>
        <taxon>Bacteria</taxon>
        <taxon>Pseudomonadati</taxon>
        <taxon>Pseudomonadota</taxon>
        <taxon>Betaproteobacteria</taxon>
        <taxon>Candidatus Kinetoplastidibacterium</taxon>
    </lineage>
</organism>
<evidence type="ECO:0000256" key="5">
    <source>
        <dbReference type="ARBA" id="ARBA00022755"/>
    </source>
</evidence>
<name>A0A3S7JAD2_9PROT</name>
<comment type="catalytic activity">
    <reaction evidence="9 10">
        <text>IMP + H2O = 5-formamido-1-(5-phospho-D-ribosyl)imidazole-4-carboxamide</text>
        <dbReference type="Rhea" id="RHEA:18445"/>
        <dbReference type="ChEBI" id="CHEBI:15377"/>
        <dbReference type="ChEBI" id="CHEBI:58053"/>
        <dbReference type="ChEBI" id="CHEBI:58467"/>
        <dbReference type="EC" id="3.5.4.10"/>
    </reaction>
</comment>
<evidence type="ECO:0000313" key="12">
    <source>
        <dbReference type="EMBL" id="AWD32628.1"/>
    </source>
</evidence>
<evidence type="ECO:0000256" key="10">
    <source>
        <dbReference type="HAMAP-Rule" id="MF_00139"/>
    </source>
</evidence>
<keyword evidence="6 10" id="KW-0378">Hydrolase</keyword>
<dbReference type="UniPathway" id="UPA00074">
    <property type="reaction ID" value="UER00133"/>
</dbReference>
<protein>
    <recommendedName>
        <fullName evidence="10">Bifunctional purine biosynthesis protein PurH</fullName>
    </recommendedName>
    <domain>
        <recommendedName>
            <fullName evidence="10">Phosphoribosylaminoimidazolecarboxamide formyltransferase</fullName>
            <ecNumber evidence="10">2.1.2.3</ecNumber>
        </recommendedName>
        <alternativeName>
            <fullName evidence="10">AICAR transformylase</fullName>
        </alternativeName>
    </domain>
    <domain>
        <recommendedName>
            <fullName evidence="10">IMP cyclohydrolase</fullName>
            <ecNumber evidence="10">3.5.4.10</ecNumber>
        </recommendedName>
        <alternativeName>
            <fullName evidence="10">ATIC</fullName>
        </alternativeName>
        <alternativeName>
            <fullName evidence="10">IMP synthase</fullName>
        </alternativeName>
        <alternativeName>
            <fullName evidence="10">Inosinicase</fullName>
        </alternativeName>
    </domain>
</protein>
<keyword evidence="7 10" id="KW-0511">Multifunctional enzyme</keyword>
<dbReference type="KEGG" id="kso:CKSOR_00522"/>
<dbReference type="InterPro" id="IPR024051">
    <property type="entry name" value="AICAR_Tfase_dup_dom_sf"/>
</dbReference>
<keyword evidence="4 10" id="KW-0808">Transferase</keyword>
<comment type="pathway">
    <text evidence="2 10">Purine metabolism; IMP biosynthesis via de novo pathway; 5-formamido-1-(5-phospho-D-ribosyl)imidazole-4-carboxamide from 5-amino-1-(5-phospho-D-ribosyl)imidazole-4-carboxamide (10-formyl THF route): step 1/1.</text>
</comment>
<dbReference type="PANTHER" id="PTHR11692">
    <property type="entry name" value="BIFUNCTIONAL PURINE BIOSYNTHESIS PROTEIN PURH"/>
    <property type="match status" value="1"/>
</dbReference>
<dbReference type="FunFam" id="3.40.140.20:FF:000001">
    <property type="entry name" value="Bifunctional purine biosynthesis protein PurH"/>
    <property type="match status" value="1"/>
</dbReference>
<dbReference type="OrthoDB" id="9802065at2"/>
<dbReference type="AlphaFoldDB" id="A0A3S7JAD2"/>
<dbReference type="NCBIfam" id="NF002049">
    <property type="entry name" value="PRK00881.1"/>
    <property type="match status" value="1"/>
</dbReference>
<sequence>MNIKTALLSVSDKTGIVKFAKTLESQNIILLSTGGTSSLLKSHGIKFLDVSEYTKSPEILDGRVKTLHPKIHAGILAKRNDKNHLDLLKSNEILPIDLVVVNLYPFESTIASDNCKLSDAIENMDIGGPTMIRAAAKNHGDSINPGVTVVTDINDYQDIQDEILKNGFISYKKRLQLSIKAFALTAKYDGKIAEFLSSLNMDDEIALLENTISKKKWPDVLTMQFFKKQDLRYGENSHQSASFYINNYNNATISNAIQLQGKELSYNNLADANAAFECLLEFNDPACVIVKHNNPCGVAISNNIKNSYQKAFSTDPISAFGGIIAFNRIVDLDTVELIFSQFIEVLIAPDYTQEAIEKLSFKKNIRVLKTSNNIKPELINFKKISGGLLIQDYDNSQISKSSMKVVTKKHPSDQEIEDMIFASKVAKHVKSNAIVFAKNGMTLGIGAGQMSRVDSVKIATIKANNVGLKLENSIAASDAFFPFRDGIDQIVAAGIKCIIQPGGSIHDEDIILAANEHNITMVISGIRNFCH</sequence>
<dbReference type="SUPFAM" id="SSF52335">
    <property type="entry name" value="Methylglyoxal synthase-like"/>
    <property type="match status" value="1"/>
</dbReference>
<dbReference type="SUPFAM" id="SSF53927">
    <property type="entry name" value="Cytidine deaminase-like"/>
    <property type="match status" value="1"/>
</dbReference>
<dbReference type="EC" id="2.1.2.3" evidence="10"/>
<accession>A0A3S7JAD2</accession>